<accession>A0A0S1MIU2</accession>
<reference evidence="1" key="1">
    <citation type="submission" date="2015-07" db="EMBL/GenBank/DDBJ databases">
        <title>Elucidating the P. pachyrhizi secretome and potential effectors.</title>
        <authorList>
            <person name="de Carvalho M.C.C.G."/>
            <person name="Nascimento L.C."/>
            <person name="Darben L.M."/>
            <person name="Polizel-Podanosqui A.M."/>
            <person name="Lopes-Caitar V.S."/>
            <person name="Rocha C.S."/>
            <person name="Qi M."/>
            <person name="Carazolle M."/>
            <person name="Kuwahara M.K."/>
            <person name="Pereira G.A.G."/>
            <person name="Abdelnoor R.V."/>
            <person name="Whitham S.A."/>
            <person name="Marcelino-Guimaraes F.C."/>
        </authorList>
    </citation>
    <scope>NUCLEOTIDE SEQUENCE</scope>
</reference>
<protein>
    <submittedName>
        <fullName evidence="1">Uncharacterized protein</fullName>
    </submittedName>
</protein>
<dbReference type="AlphaFoldDB" id="A0A0S1MIU2"/>
<evidence type="ECO:0000313" key="1">
    <source>
        <dbReference type="EMBL" id="ALL40782.1"/>
    </source>
</evidence>
<dbReference type="EMBL" id="KT246691">
    <property type="protein sequence ID" value="ALL40782.1"/>
    <property type="molecule type" value="mRNA"/>
</dbReference>
<sequence length="41" mass="4304">MSFGKAVLVIGLLIGSIDLIAASKGAIFDLGNLLTRKLWTS</sequence>
<name>A0A0S1MIU2_PHAPC</name>
<organism evidence="1">
    <name type="scientific">Phakopsora pachyrhizi</name>
    <name type="common">Asian soybean rust disease fungus</name>
    <dbReference type="NCBI Taxonomy" id="170000"/>
    <lineage>
        <taxon>Eukaryota</taxon>
        <taxon>Fungi</taxon>
        <taxon>Dikarya</taxon>
        <taxon>Basidiomycota</taxon>
        <taxon>Pucciniomycotina</taxon>
        <taxon>Pucciniomycetes</taxon>
        <taxon>Pucciniales</taxon>
        <taxon>Phakopsoraceae</taxon>
        <taxon>Phakopsora</taxon>
    </lineage>
</organism>
<proteinExistence type="evidence at transcript level"/>